<organism evidence="6 7">
    <name type="scientific">Horticoccus luteus</name>
    <dbReference type="NCBI Taxonomy" id="2862869"/>
    <lineage>
        <taxon>Bacteria</taxon>
        <taxon>Pseudomonadati</taxon>
        <taxon>Verrucomicrobiota</taxon>
        <taxon>Opitutia</taxon>
        <taxon>Opitutales</taxon>
        <taxon>Opitutaceae</taxon>
        <taxon>Horticoccus</taxon>
    </lineage>
</organism>
<keyword evidence="4 5" id="KW-0326">Glycosidase</keyword>
<evidence type="ECO:0000256" key="5">
    <source>
        <dbReference type="RuleBase" id="RU361187"/>
    </source>
</evidence>
<keyword evidence="7" id="KW-1185">Reference proteome</keyword>
<proteinExistence type="inferred from homology"/>
<dbReference type="Proteomes" id="UP000825051">
    <property type="component" value="Chromosome"/>
</dbReference>
<dbReference type="Gene3D" id="2.115.10.20">
    <property type="entry name" value="Glycosyl hydrolase domain, family 43"/>
    <property type="match status" value="1"/>
</dbReference>
<evidence type="ECO:0000256" key="4">
    <source>
        <dbReference type="ARBA" id="ARBA00023295"/>
    </source>
</evidence>
<reference evidence="6" key="1">
    <citation type="submission" date="2021-08" db="EMBL/GenBank/DDBJ databases">
        <title>Genome of a novel bacterium of the phylum Verrucomicrobia, Oleiharenicola sp. KSB-15.</title>
        <authorList>
            <person name="Chung J.-H."/>
            <person name="Ahn J.-H."/>
            <person name="Yoon Y."/>
            <person name="Kim D.-Y."/>
            <person name="An S.-H."/>
            <person name="Park I."/>
            <person name="Yeon J."/>
        </authorList>
    </citation>
    <scope>NUCLEOTIDE SEQUENCE</scope>
    <source>
        <strain evidence="6">KSB-15</strain>
    </source>
</reference>
<evidence type="ECO:0000256" key="1">
    <source>
        <dbReference type="ARBA" id="ARBA00004834"/>
    </source>
</evidence>
<evidence type="ECO:0000256" key="3">
    <source>
        <dbReference type="ARBA" id="ARBA00022801"/>
    </source>
</evidence>
<evidence type="ECO:0000256" key="2">
    <source>
        <dbReference type="ARBA" id="ARBA00009865"/>
    </source>
</evidence>
<dbReference type="Pfam" id="PF04616">
    <property type="entry name" value="Glyco_hydro_43"/>
    <property type="match status" value="1"/>
</dbReference>
<dbReference type="SUPFAM" id="SSF75005">
    <property type="entry name" value="Arabinanase/levansucrase/invertase"/>
    <property type="match status" value="1"/>
</dbReference>
<gene>
    <name evidence="6" type="ORF">K0B96_02430</name>
</gene>
<sequence>MPLLSPQEIHLRDPFVLPVAAEQTYYLYGTTDPHACTEAPGTGFDAYRSRDLHSWEGPFPVFRPAADFWATHHYWAPEVHHWRGRYYLFASFKAADVRRGTQVLVAAHPLGPFVPHAPAPLTPAEWECLDGTLFVDADGRPSMIFAHEWLQIHDGSFAAVGLNDDLTASRGDAFELFRISTVPWAVVPPWARDRQPPVYVSDGPFPFRAGNGELCLLFSSWSATGYTTGVARSTSGTLRGPWHADAEPLFRDNGGHAMLFDGFDGARYLTLHAPNDPPPEHPRFFRVTEHAGRLQLA</sequence>
<dbReference type="RefSeq" id="WP_220163432.1">
    <property type="nucleotide sequence ID" value="NZ_CP080507.1"/>
</dbReference>
<dbReference type="AlphaFoldDB" id="A0A8F9XGQ7"/>
<dbReference type="GO" id="GO:0004553">
    <property type="term" value="F:hydrolase activity, hydrolyzing O-glycosyl compounds"/>
    <property type="evidence" value="ECO:0007669"/>
    <property type="project" value="InterPro"/>
</dbReference>
<keyword evidence="3 5" id="KW-0378">Hydrolase</keyword>
<dbReference type="KEGG" id="ole:K0B96_02430"/>
<dbReference type="PANTHER" id="PTHR43301:SF3">
    <property type="entry name" value="ARABINAN ENDO-1,5-ALPHA-L-ARABINOSIDASE A-RELATED"/>
    <property type="match status" value="1"/>
</dbReference>
<dbReference type="PANTHER" id="PTHR43301">
    <property type="entry name" value="ARABINAN ENDO-1,5-ALPHA-L-ARABINOSIDASE"/>
    <property type="match status" value="1"/>
</dbReference>
<protein>
    <submittedName>
        <fullName evidence="6">Glycoside hydrolase family 43 protein</fullName>
    </submittedName>
</protein>
<evidence type="ECO:0000313" key="6">
    <source>
        <dbReference type="EMBL" id="QYM79492.1"/>
    </source>
</evidence>
<dbReference type="InterPro" id="IPR050727">
    <property type="entry name" value="GH43_arabinanases"/>
</dbReference>
<comment type="pathway">
    <text evidence="1">Glycan metabolism; L-arabinan degradation.</text>
</comment>
<evidence type="ECO:0000313" key="7">
    <source>
        <dbReference type="Proteomes" id="UP000825051"/>
    </source>
</evidence>
<dbReference type="EMBL" id="CP080507">
    <property type="protein sequence ID" value="QYM79492.1"/>
    <property type="molecule type" value="Genomic_DNA"/>
</dbReference>
<accession>A0A8F9XGQ7</accession>
<dbReference type="InterPro" id="IPR006710">
    <property type="entry name" value="Glyco_hydro_43"/>
</dbReference>
<name>A0A8F9XGQ7_9BACT</name>
<comment type="similarity">
    <text evidence="2 5">Belongs to the glycosyl hydrolase 43 family.</text>
</comment>
<dbReference type="InterPro" id="IPR023296">
    <property type="entry name" value="Glyco_hydro_beta-prop_sf"/>
</dbReference>
<dbReference type="CDD" id="cd08981">
    <property type="entry name" value="GH43_Bt1873-like"/>
    <property type="match status" value="1"/>
</dbReference>
<dbReference type="GO" id="GO:0005975">
    <property type="term" value="P:carbohydrate metabolic process"/>
    <property type="evidence" value="ECO:0007669"/>
    <property type="project" value="InterPro"/>
</dbReference>